<accession>A0A7W6JCB0</accession>
<protein>
    <recommendedName>
        <fullName evidence="4">Exopolysaccharide biosynthesis protein</fullName>
    </recommendedName>
</protein>
<dbReference type="InterPro" id="IPR010331">
    <property type="entry name" value="ExoD"/>
</dbReference>
<keyword evidence="1" id="KW-0472">Membrane</keyword>
<evidence type="ECO:0000256" key="1">
    <source>
        <dbReference type="SAM" id="Phobius"/>
    </source>
</evidence>
<evidence type="ECO:0000313" key="3">
    <source>
        <dbReference type="Proteomes" id="UP000529946"/>
    </source>
</evidence>
<organism evidence="2 3">
    <name type="scientific">Brevundimonas lenta</name>
    <dbReference type="NCBI Taxonomy" id="424796"/>
    <lineage>
        <taxon>Bacteria</taxon>
        <taxon>Pseudomonadati</taxon>
        <taxon>Pseudomonadota</taxon>
        <taxon>Alphaproteobacteria</taxon>
        <taxon>Caulobacterales</taxon>
        <taxon>Caulobacteraceae</taxon>
        <taxon>Brevundimonas</taxon>
    </lineage>
</organism>
<name>A0A7W6JCB0_9CAUL</name>
<evidence type="ECO:0000313" key="2">
    <source>
        <dbReference type="EMBL" id="MBB4082495.1"/>
    </source>
</evidence>
<proteinExistence type="predicted"/>
<dbReference type="EMBL" id="JACIDM010000001">
    <property type="protein sequence ID" value="MBB4082495.1"/>
    <property type="molecule type" value="Genomic_DNA"/>
</dbReference>
<keyword evidence="3" id="KW-1185">Reference proteome</keyword>
<keyword evidence="1" id="KW-0812">Transmembrane</keyword>
<feature type="transmembrane region" description="Helical" evidence="1">
    <location>
        <begin position="172"/>
        <end position="193"/>
    </location>
</feature>
<dbReference type="PANTHER" id="PTHR41795:SF1">
    <property type="entry name" value="EXOPOLYSACCHARIDE SYNTHESIS PROTEIN"/>
    <property type="match status" value="1"/>
</dbReference>
<dbReference type="PANTHER" id="PTHR41795">
    <property type="entry name" value="EXOPOLYSACCHARIDE SYNTHESIS PROTEIN"/>
    <property type="match status" value="1"/>
</dbReference>
<dbReference type="Proteomes" id="UP000529946">
    <property type="component" value="Unassembled WGS sequence"/>
</dbReference>
<reference evidence="2 3" key="1">
    <citation type="submission" date="2020-08" db="EMBL/GenBank/DDBJ databases">
        <title>Genomic Encyclopedia of Type Strains, Phase IV (KMG-IV): sequencing the most valuable type-strain genomes for metagenomic binning, comparative biology and taxonomic classification.</title>
        <authorList>
            <person name="Goeker M."/>
        </authorList>
    </citation>
    <scope>NUCLEOTIDE SEQUENCE [LARGE SCALE GENOMIC DNA]</scope>
    <source>
        <strain evidence="2 3">DSM 23960</strain>
    </source>
</reference>
<dbReference type="Pfam" id="PF06055">
    <property type="entry name" value="ExoD"/>
    <property type="match status" value="1"/>
</dbReference>
<dbReference type="RefSeq" id="WP_183203569.1">
    <property type="nucleotide sequence ID" value="NZ_BAAAER010000006.1"/>
</dbReference>
<feature type="transmembrane region" description="Helical" evidence="1">
    <location>
        <begin position="46"/>
        <end position="79"/>
    </location>
</feature>
<keyword evidence="1" id="KW-1133">Transmembrane helix</keyword>
<sequence length="211" mass="23128">MPDYDYQSDDRPFSQVIEDIGAKTDPKLYLGELVNAFGERGIGALLLFLGLISALIGALPGTTTVIGLPILLIALQLVIRRDQLWMPAWVLRSSIDRGGYRTAISKVLKPLRKVERWSRPRYSPMTNEVGEVMIGLACTGLVVILMLPIIFANLVPSLIIAAFGFGLMQRDGAVIVVAWIGTIAFALAAWLAWEVVSAAITNSWEWVTGLF</sequence>
<gene>
    <name evidence="2" type="ORF">GGR12_001334</name>
</gene>
<comment type="caution">
    <text evidence="2">The sequence shown here is derived from an EMBL/GenBank/DDBJ whole genome shotgun (WGS) entry which is preliminary data.</text>
</comment>
<dbReference type="AlphaFoldDB" id="A0A7W6JCB0"/>
<dbReference type="PIRSF" id="PIRSF033239">
    <property type="entry name" value="ExoD"/>
    <property type="match status" value="1"/>
</dbReference>
<feature type="transmembrane region" description="Helical" evidence="1">
    <location>
        <begin position="132"/>
        <end position="165"/>
    </location>
</feature>
<evidence type="ECO:0008006" key="4">
    <source>
        <dbReference type="Google" id="ProtNLM"/>
    </source>
</evidence>